<protein>
    <submittedName>
        <fullName evidence="2">Uncharacterized protein</fullName>
    </submittedName>
</protein>
<proteinExistence type="predicted"/>
<organism evidence="2 3">
    <name type="scientific">Desulfobacter postgatei 2ac9</name>
    <dbReference type="NCBI Taxonomy" id="879212"/>
    <lineage>
        <taxon>Bacteria</taxon>
        <taxon>Pseudomonadati</taxon>
        <taxon>Thermodesulfobacteriota</taxon>
        <taxon>Desulfobacteria</taxon>
        <taxon>Desulfobacterales</taxon>
        <taxon>Desulfobacteraceae</taxon>
        <taxon>Desulfobacter</taxon>
    </lineage>
</organism>
<keyword evidence="1" id="KW-1133">Transmembrane helix</keyword>
<reference evidence="2 3" key="1">
    <citation type="submission" date="2011-09" db="EMBL/GenBank/DDBJ databases">
        <authorList>
            <consortium name="US DOE Joint Genome Institute (JGI-PGF)"/>
            <person name="Lucas S."/>
            <person name="Han J."/>
            <person name="Lapidus A."/>
            <person name="Cheng J.-F."/>
            <person name="Goodwin L."/>
            <person name="Pitluck S."/>
            <person name="Peters L."/>
            <person name="Land M.L."/>
            <person name="Hauser L."/>
            <person name="Orellana R."/>
            <person name="Lovley D."/>
            <person name="Woyke T.J."/>
        </authorList>
    </citation>
    <scope>NUCLEOTIDE SEQUENCE [LARGE SCALE GENOMIC DNA]</scope>
    <source>
        <strain evidence="2 3">2ac9</strain>
    </source>
</reference>
<evidence type="ECO:0000313" key="3">
    <source>
        <dbReference type="Proteomes" id="UP000005778"/>
    </source>
</evidence>
<dbReference type="STRING" id="879212.DespoDRAFT_03343"/>
<evidence type="ECO:0000313" key="2">
    <source>
        <dbReference type="EMBL" id="EIM65117.1"/>
    </source>
</evidence>
<name>I5B6K4_9BACT</name>
<keyword evidence="3" id="KW-1185">Reference proteome</keyword>
<keyword evidence="1" id="KW-0472">Membrane</keyword>
<reference evidence="2 3" key="2">
    <citation type="submission" date="2012-02" db="EMBL/GenBank/DDBJ databases">
        <title>Improved High-Quality Draft sequence of Desulfobacter postgatei 2ac9.</title>
        <authorList>
            <consortium name="US DOE Joint Genome Institute"/>
            <person name="Lucas S."/>
            <person name="Han J."/>
            <person name="Lapidus A."/>
            <person name="Cheng J.-F."/>
            <person name="Goodwin L."/>
            <person name="Pitluck S."/>
            <person name="Peters L."/>
            <person name="Ovchinnikova G."/>
            <person name="Held B."/>
            <person name="Detter J.C."/>
            <person name="Han C."/>
            <person name="Tapia R."/>
            <person name="Land M."/>
            <person name="Hauser L."/>
            <person name="Kyrpides N."/>
            <person name="Ivanova N."/>
            <person name="Pagani I."/>
            <person name="Orellana R."/>
            <person name="Lovley D."/>
            <person name="Woyke T."/>
        </authorList>
    </citation>
    <scope>NUCLEOTIDE SEQUENCE [LARGE SCALE GENOMIC DNA]</scope>
    <source>
        <strain evidence="2 3">2ac9</strain>
    </source>
</reference>
<dbReference type="HOGENOM" id="CLU_2584052_0_0_7"/>
<dbReference type="Proteomes" id="UP000005778">
    <property type="component" value="Chromosome"/>
</dbReference>
<sequence length="80" mass="9100">MLTQFGWILLLFVLSDCQFWKSLCRDKTTTFLEIQFHALFPGAVVLVLIVGCRIHMAILIITIKQDSKMIVKGRGANLFS</sequence>
<dbReference type="AlphaFoldDB" id="I5B6K4"/>
<accession>I5B6K4</accession>
<feature type="transmembrane region" description="Helical" evidence="1">
    <location>
        <begin position="41"/>
        <end position="63"/>
    </location>
</feature>
<evidence type="ECO:0000256" key="1">
    <source>
        <dbReference type="SAM" id="Phobius"/>
    </source>
</evidence>
<keyword evidence="1" id="KW-0812">Transmembrane</keyword>
<dbReference type="EMBL" id="CM001488">
    <property type="protein sequence ID" value="EIM65117.1"/>
    <property type="molecule type" value="Genomic_DNA"/>
</dbReference>
<gene>
    <name evidence="2" type="ORF">DespoDRAFT_03343</name>
</gene>